<comment type="caution">
    <text evidence="15">The sequence shown here is derived from an EMBL/GenBank/DDBJ whole genome shotgun (WGS) entry which is preliminary data.</text>
</comment>
<comment type="subcellular location">
    <subcellularLocation>
        <location evidence="3 13">Secreted</location>
    </subcellularLocation>
</comment>
<keyword evidence="9 13" id="KW-0456">Lyase</keyword>
<evidence type="ECO:0000313" key="16">
    <source>
        <dbReference type="Proteomes" id="UP000007129"/>
    </source>
</evidence>
<protein>
    <recommendedName>
        <fullName evidence="5 13">Pectate lyase</fullName>
        <ecNumber evidence="5 13">4.2.2.2</ecNumber>
    </recommendedName>
</protein>
<evidence type="ECO:0000256" key="12">
    <source>
        <dbReference type="ARBA" id="ARBA00025679"/>
    </source>
</evidence>
<dbReference type="AlphaFoldDB" id="K2SGE4"/>
<comment type="cofactor">
    <cofactor evidence="2 13">
        <name>Ca(2+)</name>
        <dbReference type="ChEBI" id="CHEBI:29108"/>
    </cofactor>
</comment>
<evidence type="ECO:0000256" key="14">
    <source>
        <dbReference type="SAM" id="MobiDB-lite"/>
    </source>
</evidence>
<evidence type="ECO:0000256" key="11">
    <source>
        <dbReference type="ARBA" id="ARBA00023326"/>
    </source>
</evidence>
<organism evidence="15 16">
    <name type="scientific">Macrophomina phaseolina (strain MS6)</name>
    <name type="common">Charcoal rot fungus</name>
    <dbReference type="NCBI Taxonomy" id="1126212"/>
    <lineage>
        <taxon>Eukaryota</taxon>
        <taxon>Fungi</taxon>
        <taxon>Dikarya</taxon>
        <taxon>Ascomycota</taxon>
        <taxon>Pezizomycotina</taxon>
        <taxon>Dothideomycetes</taxon>
        <taxon>Dothideomycetes incertae sedis</taxon>
        <taxon>Botryosphaeriales</taxon>
        <taxon>Botryosphaeriaceae</taxon>
        <taxon>Macrophomina</taxon>
    </lineage>
</organism>
<keyword evidence="7" id="KW-0732">Signal</keyword>
<dbReference type="InterPro" id="IPR012334">
    <property type="entry name" value="Pectin_lyas_fold"/>
</dbReference>
<keyword evidence="8 13" id="KW-0106">Calcium</keyword>
<gene>
    <name evidence="15" type="ORF">MPH_01162</name>
</gene>
<evidence type="ECO:0000256" key="7">
    <source>
        <dbReference type="ARBA" id="ARBA00022729"/>
    </source>
</evidence>
<dbReference type="STRING" id="1126212.K2SGE4"/>
<name>K2SGE4_MACPH</name>
<evidence type="ECO:0000256" key="3">
    <source>
        <dbReference type="ARBA" id="ARBA00004613"/>
    </source>
</evidence>
<dbReference type="Gene3D" id="2.160.20.10">
    <property type="entry name" value="Single-stranded right-handed beta-helix, Pectin lyase-like"/>
    <property type="match status" value="1"/>
</dbReference>
<dbReference type="PANTHER" id="PTHR33407:SF8">
    <property type="entry name" value="PECTATE LYASE E"/>
    <property type="match status" value="1"/>
</dbReference>
<feature type="region of interest" description="Disordered" evidence="14">
    <location>
        <begin position="218"/>
        <end position="248"/>
    </location>
</feature>
<dbReference type="InterPro" id="IPR011050">
    <property type="entry name" value="Pectin_lyase_fold/virulence"/>
</dbReference>
<evidence type="ECO:0000256" key="4">
    <source>
        <dbReference type="ARBA" id="ARBA00006463"/>
    </source>
</evidence>
<feature type="compositionally biased region" description="Basic and acidic residues" evidence="14">
    <location>
        <begin position="218"/>
        <end position="230"/>
    </location>
</feature>
<dbReference type="VEuPathDB" id="FungiDB:MPH_01162"/>
<evidence type="ECO:0000256" key="1">
    <source>
        <dbReference type="ARBA" id="ARBA00000695"/>
    </source>
</evidence>
<keyword evidence="6 13" id="KW-0964">Secreted</keyword>
<dbReference type="GO" id="GO:0045490">
    <property type="term" value="P:pectin catabolic process"/>
    <property type="evidence" value="ECO:0007669"/>
    <property type="project" value="TreeGrafter"/>
</dbReference>
<comment type="function">
    <text evidence="12 13">Pectinolytic enzyme consist of four classes of enzymes: pectin lyase, polygalacturonase, pectin methylesterase and rhamnogalacturonase. Among pectinolytic enzymes, pectin lyase is the most important in depolymerization of pectin, since it cleaves internal glycosidic bonds of highly methylated pectins. Favors pectate, the anion, over pectin, the methyl ester.</text>
</comment>
<dbReference type="InterPro" id="IPR004898">
    <property type="entry name" value="Pectate_lyase_PlyH/PlyE-like"/>
</dbReference>
<proteinExistence type="inferred from homology"/>
<evidence type="ECO:0000256" key="9">
    <source>
        <dbReference type="ARBA" id="ARBA00023239"/>
    </source>
</evidence>
<dbReference type="SUPFAM" id="SSF51126">
    <property type="entry name" value="Pectin lyase-like"/>
    <property type="match status" value="1"/>
</dbReference>
<keyword evidence="10" id="KW-0119">Carbohydrate metabolism</keyword>
<evidence type="ECO:0000256" key="10">
    <source>
        <dbReference type="ARBA" id="ARBA00023277"/>
    </source>
</evidence>
<comment type="similarity">
    <text evidence="4 13">Belongs to the polysaccharide lyase 3 family.</text>
</comment>
<reference evidence="15 16" key="1">
    <citation type="journal article" date="2012" name="BMC Genomics">
        <title>Tools to kill: Genome of one of the most destructive plant pathogenic fungi Macrophomina phaseolina.</title>
        <authorList>
            <person name="Islam M.S."/>
            <person name="Haque M.S."/>
            <person name="Islam M.M."/>
            <person name="Emdad E.M."/>
            <person name="Halim A."/>
            <person name="Hossen Q.M.M."/>
            <person name="Hossain M.Z."/>
            <person name="Ahmed B."/>
            <person name="Rahim S."/>
            <person name="Rahman M.S."/>
            <person name="Alam M.M."/>
            <person name="Hou S."/>
            <person name="Wan X."/>
            <person name="Saito J.A."/>
            <person name="Alam M."/>
        </authorList>
    </citation>
    <scope>NUCLEOTIDE SEQUENCE [LARGE SCALE GENOMIC DNA]</scope>
    <source>
        <strain evidence="15 16">MS6</strain>
    </source>
</reference>
<evidence type="ECO:0000256" key="6">
    <source>
        <dbReference type="ARBA" id="ARBA00022525"/>
    </source>
</evidence>
<dbReference type="Pfam" id="PF03211">
    <property type="entry name" value="Pectate_lyase"/>
    <property type="match status" value="1"/>
</dbReference>
<dbReference type="EMBL" id="AHHD01000048">
    <property type="protein sequence ID" value="EKG21504.1"/>
    <property type="molecule type" value="Genomic_DNA"/>
</dbReference>
<evidence type="ECO:0000256" key="5">
    <source>
        <dbReference type="ARBA" id="ARBA00012272"/>
    </source>
</evidence>
<dbReference type="GO" id="GO:0005576">
    <property type="term" value="C:extracellular region"/>
    <property type="evidence" value="ECO:0007669"/>
    <property type="project" value="UniProtKB-SubCell"/>
</dbReference>
<evidence type="ECO:0000313" key="15">
    <source>
        <dbReference type="EMBL" id="EKG21504.1"/>
    </source>
</evidence>
<dbReference type="PANTHER" id="PTHR33407">
    <property type="entry name" value="PECTATE LYASE F-RELATED"/>
    <property type="match status" value="1"/>
</dbReference>
<comment type="catalytic activity">
    <reaction evidence="1 13">
        <text>Eliminative cleavage of (1-&gt;4)-alpha-D-galacturonan to give oligosaccharides with 4-deoxy-alpha-D-galact-4-enuronosyl groups at their non-reducing ends.</text>
        <dbReference type="EC" id="4.2.2.2"/>
    </reaction>
</comment>
<dbReference type="Proteomes" id="UP000007129">
    <property type="component" value="Unassembled WGS sequence"/>
</dbReference>
<evidence type="ECO:0000256" key="13">
    <source>
        <dbReference type="RuleBase" id="RU367009"/>
    </source>
</evidence>
<accession>K2SGE4</accession>
<evidence type="ECO:0000256" key="2">
    <source>
        <dbReference type="ARBA" id="ARBA00001913"/>
    </source>
</evidence>
<dbReference type="EC" id="4.2.2.2" evidence="5 13"/>
<dbReference type="HOGENOM" id="CLU_044863_3_1_1"/>
<dbReference type="InParanoid" id="K2SGE4"/>
<dbReference type="eggNOG" id="ENOG502RYEI">
    <property type="taxonomic scope" value="Eukaryota"/>
</dbReference>
<keyword evidence="11" id="KW-0624">Polysaccharide degradation</keyword>
<evidence type="ECO:0000256" key="8">
    <source>
        <dbReference type="ARBA" id="ARBA00022837"/>
    </source>
</evidence>
<sequence length="248" mass="26082">MQYKYTVLAATMAAVAFAQQNLIGIPTGTKAKPFTQPETITFFDGKMMEYGRGKPCGTDDDKGDLEAVFIIKPGGTLQNAIIGADSLEGVHCEGACTIKNVWFKDVCEDAITLKGNGPYLITGGGAQHAKDKVVQHNGKGTVTISDYKIGAVGKLYRSCGNCSNNGGPRNVVLDRISSFGPGTTSDLVGINSNYNDVATISGVCGPVKNMCQEFTGIEKDGNKESPHREPPIGACKGPQGQLKTAPAC</sequence>
<dbReference type="OrthoDB" id="441042at2759"/>
<dbReference type="GO" id="GO:0030570">
    <property type="term" value="F:pectate lyase activity"/>
    <property type="evidence" value="ECO:0007669"/>
    <property type="project" value="UniProtKB-UniRule"/>
</dbReference>